<dbReference type="InterPro" id="IPR013686">
    <property type="entry name" value="Polypept-transport_assoc_ShlB"/>
</dbReference>
<dbReference type="EMBL" id="QXHD01000004">
    <property type="protein sequence ID" value="NEZ57447.1"/>
    <property type="molecule type" value="Genomic_DNA"/>
</dbReference>
<dbReference type="Gene3D" id="3.10.20.310">
    <property type="entry name" value="membrane protein fhac"/>
    <property type="match status" value="1"/>
</dbReference>
<keyword evidence="2" id="KW-0812">Transmembrane</keyword>
<feature type="domain" description="Haemolysin activator HlyB C-terminal" evidence="4">
    <location>
        <begin position="215"/>
        <end position="530"/>
    </location>
</feature>
<evidence type="ECO:0000256" key="2">
    <source>
        <dbReference type="ARBA" id="ARBA00022692"/>
    </source>
</evidence>
<dbReference type="GO" id="GO:0098046">
    <property type="term" value="C:type V protein secretion system complex"/>
    <property type="evidence" value="ECO:0007669"/>
    <property type="project" value="TreeGrafter"/>
</dbReference>
<accession>A0A6M0RMF6</accession>
<dbReference type="Gene3D" id="2.40.160.50">
    <property type="entry name" value="membrane protein fhac: a member of the omp85/tpsb transporter family"/>
    <property type="match status" value="1"/>
</dbReference>
<evidence type="ECO:0000259" key="4">
    <source>
        <dbReference type="Pfam" id="PF03865"/>
    </source>
</evidence>
<comment type="caution">
    <text evidence="6">The sequence shown here is derived from an EMBL/GenBank/DDBJ whole genome shotgun (WGS) entry which is preliminary data.</text>
</comment>
<dbReference type="PANTHER" id="PTHR34597">
    <property type="entry name" value="SLR1661 PROTEIN"/>
    <property type="match status" value="1"/>
</dbReference>
<keyword evidence="1" id="KW-1134">Transmembrane beta strand</keyword>
<keyword evidence="7" id="KW-1185">Reference proteome</keyword>
<evidence type="ECO:0000313" key="7">
    <source>
        <dbReference type="Proteomes" id="UP000481033"/>
    </source>
</evidence>
<reference evidence="6 7" key="1">
    <citation type="journal article" date="2020" name="Microb. Ecol.">
        <title>Ecogenomics of the Marine Benthic Filamentous Cyanobacterium Adonisia.</title>
        <authorList>
            <person name="Walter J.M."/>
            <person name="Coutinho F.H."/>
            <person name="Leomil L."/>
            <person name="Hargreaves P.I."/>
            <person name="Campeao M.E."/>
            <person name="Vieira V.V."/>
            <person name="Silva B.S."/>
            <person name="Fistarol G.O."/>
            <person name="Salomon P.S."/>
            <person name="Sawabe T."/>
            <person name="Mino S."/>
            <person name="Hosokawa M."/>
            <person name="Miyashita H."/>
            <person name="Maruyama F."/>
            <person name="van Verk M.C."/>
            <person name="Dutilh B.E."/>
            <person name="Thompson C.C."/>
            <person name="Thompson F.L."/>
        </authorList>
    </citation>
    <scope>NUCLEOTIDE SEQUENCE [LARGE SCALE GENOMIC DNA]</scope>
    <source>
        <strain evidence="6 7">CCMR0081</strain>
    </source>
</reference>
<sequence>MTLLRVPIFHCLRFCLSIWMCGVCGGLIAESVLAQTRYAQSEFPESIDIQPLPSERILDIPIDVAPSPALPGTVPESIVISAFEVIGSTVFSESDLATITAPYLNRPLTPAELFEVRSAITQRYVDQGYVNSGAYIPPQTLTDGILQIQVLEGQLTDINVDIVGRLSPNYVRSRLALAGSTPLNSERLLDGLRLLQLDPLIQNITAELATGTEPGTSILDVEVTVADTFDVELRTDNNRSPSVGSWRRGIALTEGNLLGQGDRIELEYLNTSGSDEVKLDYTFPVNARNGTIGWQTSLSDSSVIEDPFTVLDIQSESQTYGVSFRQPLVQTPNEELALGLRLTHQRSKTDFLSDVIGESVGFPSPGADADGRTRLSALRFSQEWTQTGNREVLALFSEFSLGLDLLEATVNDNAPDSQFFAWRGQAQWVKLLAPETLLLLKGGLQLSGDDLLPLEEFGLGGQQTVRGYRQNVLLTDNGFSLSGEVRLPVFRAREINGLLQLAPFVDMGGGWNHNGTNPDPNVLVSTGVGLLWQQGDRLTARLDWGIPLVDIDKRTSSLQENGLYFAINYRLF</sequence>
<dbReference type="InterPro" id="IPR005565">
    <property type="entry name" value="Hemolysn_activator_HlyB_C"/>
</dbReference>
<proteinExistence type="predicted"/>
<evidence type="ECO:0000259" key="5">
    <source>
        <dbReference type="Pfam" id="PF08479"/>
    </source>
</evidence>
<evidence type="ECO:0000256" key="1">
    <source>
        <dbReference type="ARBA" id="ARBA00022452"/>
    </source>
</evidence>
<protein>
    <submittedName>
        <fullName evidence="6">ShlB/FhaC/HecB family hemolysin secretion/activation protein</fullName>
    </submittedName>
</protein>
<keyword evidence="1" id="KW-0472">Membrane</keyword>
<organism evidence="6 7">
    <name type="scientific">Adonisia turfae CCMR0081</name>
    <dbReference type="NCBI Taxonomy" id="2292702"/>
    <lineage>
        <taxon>Bacteria</taxon>
        <taxon>Bacillati</taxon>
        <taxon>Cyanobacteriota</taxon>
        <taxon>Adonisia</taxon>
        <taxon>Adonisia turfae</taxon>
    </lineage>
</organism>
<dbReference type="GO" id="GO:0046819">
    <property type="term" value="P:protein secretion by the type V secretion system"/>
    <property type="evidence" value="ECO:0007669"/>
    <property type="project" value="TreeGrafter"/>
</dbReference>
<dbReference type="Pfam" id="PF03865">
    <property type="entry name" value="ShlB"/>
    <property type="match status" value="1"/>
</dbReference>
<evidence type="ECO:0000313" key="6">
    <source>
        <dbReference type="EMBL" id="NEZ57447.1"/>
    </source>
</evidence>
<dbReference type="InterPro" id="IPR051544">
    <property type="entry name" value="TPS_OM_transporter"/>
</dbReference>
<feature type="domain" description="Polypeptide-transport-associated ShlB-type" evidence="5">
    <location>
        <begin position="79"/>
        <end position="153"/>
    </location>
</feature>
<keyword evidence="3" id="KW-0998">Cell outer membrane</keyword>
<dbReference type="AlphaFoldDB" id="A0A6M0RMF6"/>
<dbReference type="Proteomes" id="UP000481033">
    <property type="component" value="Unassembled WGS sequence"/>
</dbReference>
<gene>
    <name evidence="6" type="ORF">DXZ20_17550</name>
</gene>
<dbReference type="GO" id="GO:0008320">
    <property type="term" value="F:protein transmembrane transporter activity"/>
    <property type="evidence" value="ECO:0007669"/>
    <property type="project" value="TreeGrafter"/>
</dbReference>
<dbReference type="PANTHER" id="PTHR34597:SF1">
    <property type="entry name" value="HEME_HEMOPEXIN TRANSPORTER PROTEIN HUXB"/>
    <property type="match status" value="1"/>
</dbReference>
<dbReference type="RefSeq" id="WP_163699543.1">
    <property type="nucleotide sequence ID" value="NZ_QXHD01000004.1"/>
</dbReference>
<dbReference type="Pfam" id="PF08479">
    <property type="entry name" value="POTRA_2"/>
    <property type="match status" value="1"/>
</dbReference>
<evidence type="ECO:0000256" key="3">
    <source>
        <dbReference type="ARBA" id="ARBA00023237"/>
    </source>
</evidence>
<name>A0A6M0RMF6_9CYAN</name>